<keyword evidence="2" id="KW-1185">Reference proteome</keyword>
<dbReference type="AlphaFoldDB" id="A0A553W9M2"/>
<dbReference type="InterPro" id="IPR038666">
    <property type="entry name" value="SSP1_head-tail_sf"/>
</dbReference>
<accession>A0A553W9M2</accession>
<dbReference type="Proteomes" id="UP000320160">
    <property type="component" value="Unassembled WGS sequence"/>
</dbReference>
<protein>
    <recommendedName>
        <fullName evidence="3">Head-tail adaptor protein</fullName>
    </recommendedName>
</protein>
<name>A0A553W9M2_9SPHN</name>
<evidence type="ECO:0008006" key="3">
    <source>
        <dbReference type="Google" id="ProtNLM"/>
    </source>
</evidence>
<reference evidence="1 2" key="1">
    <citation type="submission" date="2019-07" db="EMBL/GenBank/DDBJ databases">
        <authorList>
            <person name="Park M."/>
        </authorList>
    </citation>
    <scope>NUCLEOTIDE SEQUENCE [LARGE SCALE GENOMIC DNA]</scope>
    <source>
        <strain evidence="1 2">KCTC32445</strain>
    </source>
</reference>
<organism evidence="1 2">
    <name type="scientific">Sphingorhabdus contaminans</name>
    <dbReference type="NCBI Taxonomy" id="1343899"/>
    <lineage>
        <taxon>Bacteria</taxon>
        <taxon>Pseudomonadati</taxon>
        <taxon>Pseudomonadota</taxon>
        <taxon>Alphaproteobacteria</taxon>
        <taxon>Sphingomonadales</taxon>
        <taxon>Sphingomonadaceae</taxon>
        <taxon>Sphingorhabdus</taxon>
    </lineage>
</organism>
<dbReference type="Pfam" id="PF05521">
    <property type="entry name" value="Phage_HCP"/>
    <property type="match status" value="1"/>
</dbReference>
<proteinExistence type="predicted"/>
<comment type="caution">
    <text evidence="1">The sequence shown here is derived from an EMBL/GenBank/DDBJ whole genome shotgun (WGS) entry which is preliminary data.</text>
</comment>
<dbReference type="OrthoDB" id="7595869at2"/>
<dbReference type="InterPro" id="IPR008767">
    <property type="entry name" value="Phage_SPP1_head-tail_adaptor"/>
</dbReference>
<evidence type="ECO:0000313" key="1">
    <source>
        <dbReference type="EMBL" id="TSB01390.1"/>
    </source>
</evidence>
<sequence length="133" mass="14854">MPGRLLPCGPCSCRGAGCGWIKGAIAMTEFAGSLRERVLLETRLESRDGRGAAKARYVYEGVAWAALFPLMPSDLVRADAISAMPRWQVTMRKREAVGMHTRLTWRGRHLAIRSIITDPREPAQMVLTCEEQR</sequence>
<evidence type="ECO:0000313" key="2">
    <source>
        <dbReference type="Proteomes" id="UP000320160"/>
    </source>
</evidence>
<gene>
    <name evidence="1" type="ORF">FOM92_09285</name>
</gene>
<dbReference type="Gene3D" id="2.40.10.270">
    <property type="entry name" value="Bacteriophage SPP1 head-tail adaptor protein"/>
    <property type="match status" value="1"/>
</dbReference>
<dbReference type="EMBL" id="VKKU01000002">
    <property type="protein sequence ID" value="TSB01390.1"/>
    <property type="molecule type" value="Genomic_DNA"/>
</dbReference>